<organism evidence="1 2">
    <name type="scientific">Streptomyces tamarix</name>
    <dbReference type="NCBI Taxonomy" id="3078565"/>
    <lineage>
        <taxon>Bacteria</taxon>
        <taxon>Bacillati</taxon>
        <taxon>Actinomycetota</taxon>
        <taxon>Actinomycetes</taxon>
        <taxon>Kitasatosporales</taxon>
        <taxon>Streptomycetaceae</taxon>
        <taxon>Streptomyces</taxon>
    </lineage>
</organism>
<evidence type="ECO:0000313" key="1">
    <source>
        <dbReference type="EMBL" id="MDT9682786.1"/>
    </source>
</evidence>
<name>A0ABU3QJ91_9ACTN</name>
<keyword evidence="2" id="KW-1185">Reference proteome</keyword>
<proteinExistence type="predicted"/>
<evidence type="ECO:0000313" key="2">
    <source>
        <dbReference type="Proteomes" id="UP001250181"/>
    </source>
</evidence>
<protein>
    <submittedName>
        <fullName evidence="1">Uncharacterized protein</fullName>
    </submittedName>
</protein>
<dbReference type="EMBL" id="JAWCTQ010000011">
    <property type="protein sequence ID" value="MDT9682786.1"/>
    <property type="molecule type" value="Genomic_DNA"/>
</dbReference>
<reference evidence="1 2" key="1">
    <citation type="submission" date="2023-09" db="EMBL/GenBank/DDBJ databases">
        <title>Streptomyces sp. nov.: A antagonism against Alternaria gaisen Producing Streptochlin, Isolated from Tamarix root soil.</title>
        <authorList>
            <person name="Chen Y."/>
        </authorList>
    </citation>
    <scope>NUCLEOTIDE SEQUENCE [LARGE SCALE GENOMIC DNA]</scope>
    <source>
        <strain evidence="1 2">TRM76323</strain>
    </source>
</reference>
<dbReference type="RefSeq" id="WP_315877862.1">
    <property type="nucleotide sequence ID" value="NZ_JAWCTQ010000011.1"/>
</dbReference>
<gene>
    <name evidence="1" type="ORF">RND61_11995</name>
</gene>
<sequence>MSEIVDADELLRRLRAARDWARVEEENAADETKATAYRAVRTVLDRLVDPTRRTDH</sequence>
<accession>A0ABU3QJ91</accession>
<comment type="caution">
    <text evidence="1">The sequence shown here is derived from an EMBL/GenBank/DDBJ whole genome shotgun (WGS) entry which is preliminary data.</text>
</comment>
<dbReference type="Proteomes" id="UP001250181">
    <property type="component" value="Unassembled WGS sequence"/>
</dbReference>